<feature type="compositionally biased region" description="Low complexity" evidence="1">
    <location>
        <begin position="144"/>
        <end position="155"/>
    </location>
</feature>
<dbReference type="EMBL" id="CAIF01000022">
    <property type="protein sequence ID" value="CCH41520.1"/>
    <property type="molecule type" value="Genomic_DNA"/>
</dbReference>
<keyword evidence="2" id="KW-0396">Initiation factor</keyword>
<dbReference type="HOGENOM" id="CLU_1422456_0_0_1"/>
<feature type="compositionally biased region" description="Polar residues" evidence="1">
    <location>
        <begin position="172"/>
        <end position="191"/>
    </location>
</feature>
<dbReference type="InParanoid" id="K0K9D2"/>
<organism evidence="2 3">
    <name type="scientific">Wickerhamomyces ciferrii (strain ATCC 14091 / BCRC 22168 / CBS 111 / JCM 3599 / NBRC 0793 / NRRL Y-1031 F-60-10)</name>
    <name type="common">Yeast</name>
    <name type="synonym">Pichia ciferrii</name>
    <dbReference type="NCBI Taxonomy" id="1206466"/>
    <lineage>
        <taxon>Eukaryota</taxon>
        <taxon>Fungi</taxon>
        <taxon>Dikarya</taxon>
        <taxon>Ascomycota</taxon>
        <taxon>Saccharomycotina</taxon>
        <taxon>Saccharomycetes</taxon>
        <taxon>Phaffomycetales</taxon>
        <taxon>Wickerhamomycetaceae</taxon>
        <taxon>Wickerhamomyces</taxon>
    </lineage>
</organism>
<dbReference type="Proteomes" id="UP000009328">
    <property type="component" value="Unassembled WGS sequence"/>
</dbReference>
<feature type="region of interest" description="Disordered" evidence="1">
    <location>
        <begin position="69"/>
        <end position="191"/>
    </location>
</feature>
<feature type="compositionally biased region" description="Low complexity" evidence="1">
    <location>
        <begin position="126"/>
        <end position="137"/>
    </location>
</feature>
<dbReference type="AlphaFoldDB" id="K0K9D2"/>
<name>K0K9D2_WICCF</name>
<dbReference type="GO" id="GO:0003743">
    <property type="term" value="F:translation initiation factor activity"/>
    <property type="evidence" value="ECO:0007669"/>
    <property type="project" value="UniProtKB-KW"/>
</dbReference>
<feature type="compositionally biased region" description="Polar residues" evidence="1">
    <location>
        <begin position="156"/>
        <end position="165"/>
    </location>
</feature>
<sequence length="191" mass="21234">MDGVTNSNLKITVIRQEMAGFLTGIAIFEENSNRAFELQKTLDDYVERYKRLTPLLNVVNQDLKLQIPPKQEPQLKPSIPISTTNTNTNTANSNAPNTANNKNTTTTQQPKKPQRKRTYTKKKDQNNQNNQKNININQPPPAPTNNNAPILPNTNGSNGYQTSANIIGFQPFQGNNNNSTDAGSENQPIML</sequence>
<evidence type="ECO:0000256" key="1">
    <source>
        <dbReference type="SAM" id="MobiDB-lite"/>
    </source>
</evidence>
<keyword evidence="3" id="KW-1185">Reference proteome</keyword>
<protein>
    <submittedName>
        <fullName evidence="2">Translation initiation factor IF-2</fullName>
    </submittedName>
</protein>
<proteinExistence type="predicted"/>
<keyword evidence="2" id="KW-0648">Protein biosynthesis</keyword>
<gene>
    <name evidence="2" type="ORF">BN7_1061</name>
</gene>
<accession>K0K9D2</accession>
<comment type="caution">
    <text evidence="2">The sequence shown here is derived from an EMBL/GenBank/DDBJ whole genome shotgun (WGS) entry which is preliminary data.</text>
</comment>
<feature type="compositionally biased region" description="Low complexity" evidence="1">
    <location>
        <begin position="82"/>
        <end position="111"/>
    </location>
</feature>
<evidence type="ECO:0000313" key="2">
    <source>
        <dbReference type="EMBL" id="CCH41520.1"/>
    </source>
</evidence>
<reference evidence="2 3" key="1">
    <citation type="journal article" date="2012" name="Eukaryot. Cell">
        <title>Draft genome sequence of Wickerhamomyces ciferrii NRRL Y-1031 F-60-10.</title>
        <authorList>
            <person name="Schneider J."/>
            <person name="Andrea H."/>
            <person name="Blom J."/>
            <person name="Jaenicke S."/>
            <person name="Ruckert C."/>
            <person name="Schorsch C."/>
            <person name="Szczepanowski R."/>
            <person name="Farwick M."/>
            <person name="Goesmann A."/>
            <person name="Puhler A."/>
            <person name="Schaffer S."/>
            <person name="Tauch A."/>
            <person name="Kohler T."/>
            <person name="Brinkrolf K."/>
        </authorList>
    </citation>
    <scope>NUCLEOTIDE SEQUENCE [LARGE SCALE GENOMIC DNA]</scope>
    <source>
        <strain evidence="3">ATCC 14091 / BCRC 22168 / CBS 111 / JCM 3599 / NBRC 0793 / NRRL Y-1031 F-60-10</strain>
    </source>
</reference>
<evidence type="ECO:0000313" key="3">
    <source>
        <dbReference type="Proteomes" id="UP000009328"/>
    </source>
</evidence>